<feature type="domain" description="Homeobox" evidence="4">
    <location>
        <begin position="8"/>
        <end position="56"/>
    </location>
</feature>
<organism evidence="5 6">
    <name type="scientific">Haemaphysalis longicornis</name>
    <name type="common">Bush tick</name>
    <dbReference type="NCBI Taxonomy" id="44386"/>
    <lineage>
        <taxon>Eukaryota</taxon>
        <taxon>Metazoa</taxon>
        <taxon>Ecdysozoa</taxon>
        <taxon>Arthropoda</taxon>
        <taxon>Chelicerata</taxon>
        <taxon>Arachnida</taxon>
        <taxon>Acari</taxon>
        <taxon>Parasitiformes</taxon>
        <taxon>Ixodida</taxon>
        <taxon>Ixodoidea</taxon>
        <taxon>Ixodidae</taxon>
        <taxon>Haemaphysalinae</taxon>
        <taxon>Haemaphysalis</taxon>
    </lineage>
</organism>
<evidence type="ECO:0000313" key="6">
    <source>
        <dbReference type="Proteomes" id="UP000821853"/>
    </source>
</evidence>
<dbReference type="InterPro" id="IPR050649">
    <property type="entry name" value="Paired_Homeobox_TFs"/>
</dbReference>
<dbReference type="GO" id="GO:0000977">
    <property type="term" value="F:RNA polymerase II transcription regulatory region sequence-specific DNA binding"/>
    <property type="evidence" value="ECO:0007669"/>
    <property type="project" value="TreeGrafter"/>
</dbReference>
<dbReference type="SUPFAM" id="SSF46689">
    <property type="entry name" value="Homeodomain-like"/>
    <property type="match status" value="1"/>
</dbReference>
<evidence type="ECO:0000256" key="1">
    <source>
        <dbReference type="ARBA" id="ARBA00004123"/>
    </source>
</evidence>
<reference evidence="5 6" key="1">
    <citation type="journal article" date="2020" name="Cell">
        <title>Large-Scale Comparative Analyses of Tick Genomes Elucidate Their Genetic Diversity and Vector Capacities.</title>
        <authorList>
            <consortium name="Tick Genome and Microbiome Consortium (TIGMIC)"/>
            <person name="Jia N."/>
            <person name="Wang J."/>
            <person name="Shi W."/>
            <person name="Du L."/>
            <person name="Sun Y."/>
            <person name="Zhan W."/>
            <person name="Jiang J.F."/>
            <person name="Wang Q."/>
            <person name="Zhang B."/>
            <person name="Ji P."/>
            <person name="Bell-Sakyi L."/>
            <person name="Cui X.M."/>
            <person name="Yuan T.T."/>
            <person name="Jiang B.G."/>
            <person name="Yang W.F."/>
            <person name="Lam T.T."/>
            <person name="Chang Q.C."/>
            <person name="Ding S.J."/>
            <person name="Wang X.J."/>
            <person name="Zhu J.G."/>
            <person name="Ruan X.D."/>
            <person name="Zhao L."/>
            <person name="Wei J.T."/>
            <person name="Ye R.Z."/>
            <person name="Que T.C."/>
            <person name="Du C.H."/>
            <person name="Zhou Y.H."/>
            <person name="Cheng J.X."/>
            <person name="Dai P.F."/>
            <person name="Guo W.B."/>
            <person name="Han X.H."/>
            <person name="Huang E.J."/>
            <person name="Li L.F."/>
            <person name="Wei W."/>
            <person name="Gao Y.C."/>
            <person name="Liu J.Z."/>
            <person name="Shao H.Z."/>
            <person name="Wang X."/>
            <person name="Wang C.C."/>
            <person name="Yang T.C."/>
            <person name="Huo Q.B."/>
            <person name="Li W."/>
            <person name="Chen H.Y."/>
            <person name="Chen S.E."/>
            <person name="Zhou L.G."/>
            <person name="Ni X.B."/>
            <person name="Tian J.H."/>
            <person name="Sheng Y."/>
            <person name="Liu T."/>
            <person name="Pan Y.S."/>
            <person name="Xia L.Y."/>
            <person name="Li J."/>
            <person name="Zhao F."/>
            <person name="Cao W.C."/>
        </authorList>
    </citation>
    <scope>NUCLEOTIDE SEQUENCE [LARGE SCALE GENOMIC DNA]</scope>
    <source>
        <strain evidence="5">HaeL-2018</strain>
    </source>
</reference>
<dbReference type="OrthoDB" id="6159439at2759"/>
<dbReference type="Gene3D" id="1.10.10.60">
    <property type="entry name" value="Homeodomain-like"/>
    <property type="match status" value="1"/>
</dbReference>
<dbReference type="Proteomes" id="UP000821853">
    <property type="component" value="Chromosome 1"/>
</dbReference>
<dbReference type="VEuPathDB" id="VectorBase:HLOH_058718"/>
<evidence type="ECO:0000313" key="5">
    <source>
        <dbReference type="EMBL" id="KAH9360429.1"/>
    </source>
</evidence>
<comment type="caution">
    <text evidence="5">The sequence shown here is derived from an EMBL/GenBank/DDBJ whole genome shotgun (WGS) entry which is preliminary data.</text>
</comment>
<protein>
    <recommendedName>
        <fullName evidence="4">Homeobox domain-containing protein</fullName>
    </recommendedName>
</protein>
<dbReference type="InterPro" id="IPR001356">
    <property type="entry name" value="HD"/>
</dbReference>
<dbReference type="AlphaFoldDB" id="A0A9J6FBU7"/>
<dbReference type="GO" id="GO:0005634">
    <property type="term" value="C:nucleus"/>
    <property type="evidence" value="ECO:0007669"/>
    <property type="project" value="UniProtKB-SubCell"/>
</dbReference>
<comment type="subcellular location">
    <subcellularLocation>
        <location evidence="1 2 3">Nucleus</location>
    </subcellularLocation>
</comment>
<evidence type="ECO:0000259" key="4">
    <source>
        <dbReference type="PROSITE" id="PS50071"/>
    </source>
</evidence>
<dbReference type="PANTHER" id="PTHR24329:SF543">
    <property type="entry name" value="FI01017P-RELATED"/>
    <property type="match status" value="1"/>
</dbReference>
<dbReference type="Pfam" id="PF00046">
    <property type="entry name" value="Homeodomain"/>
    <property type="match status" value="1"/>
</dbReference>
<evidence type="ECO:0000256" key="2">
    <source>
        <dbReference type="PROSITE-ProRule" id="PRU00108"/>
    </source>
</evidence>
<keyword evidence="2 3" id="KW-0539">Nucleus</keyword>
<feature type="DNA-binding region" description="Homeobox" evidence="2">
    <location>
        <begin position="10"/>
        <end position="57"/>
    </location>
</feature>
<dbReference type="GO" id="GO:0000981">
    <property type="term" value="F:DNA-binding transcription factor activity, RNA polymerase II-specific"/>
    <property type="evidence" value="ECO:0007669"/>
    <property type="project" value="TreeGrafter"/>
</dbReference>
<dbReference type="InterPro" id="IPR009057">
    <property type="entry name" value="Homeodomain-like_sf"/>
</dbReference>
<dbReference type="EMBL" id="JABSTR010000001">
    <property type="protein sequence ID" value="KAH9360429.1"/>
    <property type="molecule type" value="Genomic_DNA"/>
</dbReference>
<proteinExistence type="predicted"/>
<name>A0A9J6FBU7_HAELO</name>
<dbReference type="SMART" id="SM00389">
    <property type="entry name" value="HOX"/>
    <property type="match status" value="1"/>
</dbReference>
<accession>A0A9J6FBU7</accession>
<keyword evidence="2 3" id="KW-0238">DNA-binding</keyword>
<dbReference type="PANTHER" id="PTHR24329">
    <property type="entry name" value="HOMEOBOX PROTEIN ARISTALESS"/>
    <property type="match status" value="1"/>
</dbReference>
<dbReference type="CDD" id="cd00086">
    <property type="entry name" value="homeodomain"/>
    <property type="match status" value="1"/>
</dbReference>
<keyword evidence="2 3" id="KW-0371">Homeobox</keyword>
<gene>
    <name evidence="5" type="ORF">HPB48_019510</name>
</gene>
<dbReference type="PROSITE" id="PS50071">
    <property type="entry name" value="HOMEOBOX_2"/>
    <property type="match status" value="1"/>
</dbReference>
<evidence type="ECO:0000256" key="3">
    <source>
        <dbReference type="RuleBase" id="RU000682"/>
    </source>
</evidence>
<sequence>MLSWPVTRKQRRSRTAFTQQQLSALERSFSQTPYPDVVTRESLALRTNLPEARVQLEVVQVLHCRSPRVRVLRDPAKPRHDGYPCRS</sequence>
<keyword evidence="6" id="KW-1185">Reference proteome</keyword>